<proteinExistence type="predicted"/>
<feature type="compositionally biased region" description="Basic and acidic residues" evidence="1">
    <location>
        <begin position="13"/>
        <end position="28"/>
    </location>
</feature>
<protein>
    <recommendedName>
        <fullName evidence="4">Hyaluronan/mRNA-binding protein domain-containing protein</fullName>
    </recommendedName>
</protein>
<comment type="caution">
    <text evidence="2">The sequence shown here is derived from an EMBL/GenBank/DDBJ whole genome shotgun (WGS) entry which is preliminary data.</text>
</comment>
<dbReference type="EMBL" id="JAACJP010000005">
    <property type="protein sequence ID" value="KAF5384361.1"/>
    <property type="molecule type" value="Genomic_DNA"/>
</dbReference>
<evidence type="ECO:0000313" key="3">
    <source>
        <dbReference type="Proteomes" id="UP000565441"/>
    </source>
</evidence>
<reference evidence="2 3" key="1">
    <citation type="journal article" date="2020" name="ISME J.">
        <title>Uncovering the hidden diversity of litter-decomposition mechanisms in mushroom-forming fungi.</title>
        <authorList>
            <person name="Floudas D."/>
            <person name="Bentzer J."/>
            <person name="Ahren D."/>
            <person name="Johansson T."/>
            <person name="Persson P."/>
            <person name="Tunlid A."/>
        </authorList>
    </citation>
    <scope>NUCLEOTIDE SEQUENCE [LARGE SCALE GENOMIC DNA]</scope>
    <source>
        <strain evidence="2 3">CBS 661.87</strain>
    </source>
</reference>
<keyword evidence="3" id="KW-1185">Reference proteome</keyword>
<name>A0A8H5HIZ6_9AGAR</name>
<dbReference type="OrthoDB" id="2562681at2759"/>
<evidence type="ECO:0008006" key="4">
    <source>
        <dbReference type="Google" id="ProtNLM"/>
    </source>
</evidence>
<evidence type="ECO:0000313" key="2">
    <source>
        <dbReference type="EMBL" id="KAF5384361.1"/>
    </source>
</evidence>
<feature type="region of interest" description="Disordered" evidence="1">
    <location>
        <begin position="1"/>
        <end position="38"/>
    </location>
</feature>
<dbReference type="Proteomes" id="UP000565441">
    <property type="component" value="Unassembled WGS sequence"/>
</dbReference>
<evidence type="ECO:0000256" key="1">
    <source>
        <dbReference type="SAM" id="MobiDB-lite"/>
    </source>
</evidence>
<feature type="region of interest" description="Disordered" evidence="1">
    <location>
        <begin position="58"/>
        <end position="93"/>
    </location>
</feature>
<accession>A0A8H5HIZ6</accession>
<gene>
    <name evidence="2" type="ORF">D9615_003150</name>
</gene>
<organism evidence="2 3">
    <name type="scientific">Tricholomella constricta</name>
    <dbReference type="NCBI Taxonomy" id="117010"/>
    <lineage>
        <taxon>Eukaryota</taxon>
        <taxon>Fungi</taxon>
        <taxon>Dikarya</taxon>
        <taxon>Basidiomycota</taxon>
        <taxon>Agaricomycotina</taxon>
        <taxon>Agaricomycetes</taxon>
        <taxon>Agaricomycetidae</taxon>
        <taxon>Agaricales</taxon>
        <taxon>Tricholomatineae</taxon>
        <taxon>Lyophyllaceae</taxon>
        <taxon>Tricholomella</taxon>
    </lineage>
</organism>
<sequence>MTRTARASFPRAVIRDRSESKSGFDKSVRKNGAGAHSWGSLADDKLLDFAAMDEQEFEYEEEVDSSSNSSHSEPLEEKKPGLQRTNSVVTNDELETARNFRKNVLKTANLDLSAIARTSYAVAASPKNAVAITSDAQI</sequence>
<dbReference type="AlphaFoldDB" id="A0A8H5HIZ6"/>